<gene>
    <name evidence="2" type="ORF">niasHT_008513</name>
</gene>
<name>A0ABD2M3Z7_9BILA</name>
<accession>A0ABD2M3Z7</accession>
<dbReference type="EMBL" id="JBICBT010000153">
    <property type="protein sequence ID" value="KAL3122194.1"/>
    <property type="molecule type" value="Genomic_DNA"/>
</dbReference>
<feature type="signal peptide" evidence="1">
    <location>
        <begin position="1"/>
        <end position="22"/>
    </location>
</feature>
<feature type="chain" id="PRO_5044854011" evidence="1">
    <location>
        <begin position="23"/>
        <end position="92"/>
    </location>
</feature>
<proteinExistence type="predicted"/>
<keyword evidence="3" id="KW-1185">Reference proteome</keyword>
<dbReference type="AlphaFoldDB" id="A0ABD2M3Z7"/>
<sequence length="92" mass="10171">MCSVKFGILFLLLLTILPFIFGNDKTNLPVEKLTARQIRSEKPINGKYRRRVRRRGILKGAVIGATIGAGAALLSNAFSGHRGHHDYYGFNG</sequence>
<protein>
    <submittedName>
        <fullName evidence="2">Uncharacterized protein</fullName>
    </submittedName>
</protein>
<keyword evidence="1" id="KW-0732">Signal</keyword>
<comment type="caution">
    <text evidence="2">The sequence shown here is derived from an EMBL/GenBank/DDBJ whole genome shotgun (WGS) entry which is preliminary data.</text>
</comment>
<reference evidence="2 3" key="1">
    <citation type="submission" date="2024-10" db="EMBL/GenBank/DDBJ databases">
        <authorList>
            <person name="Kim D."/>
        </authorList>
    </citation>
    <scope>NUCLEOTIDE SEQUENCE [LARGE SCALE GENOMIC DNA]</scope>
    <source>
        <strain evidence="2">BH-2024</strain>
    </source>
</reference>
<evidence type="ECO:0000313" key="2">
    <source>
        <dbReference type="EMBL" id="KAL3122194.1"/>
    </source>
</evidence>
<evidence type="ECO:0000256" key="1">
    <source>
        <dbReference type="SAM" id="SignalP"/>
    </source>
</evidence>
<dbReference type="Proteomes" id="UP001620626">
    <property type="component" value="Unassembled WGS sequence"/>
</dbReference>
<evidence type="ECO:0000313" key="3">
    <source>
        <dbReference type="Proteomes" id="UP001620626"/>
    </source>
</evidence>
<organism evidence="2 3">
    <name type="scientific">Heterodera trifolii</name>
    <dbReference type="NCBI Taxonomy" id="157864"/>
    <lineage>
        <taxon>Eukaryota</taxon>
        <taxon>Metazoa</taxon>
        <taxon>Ecdysozoa</taxon>
        <taxon>Nematoda</taxon>
        <taxon>Chromadorea</taxon>
        <taxon>Rhabditida</taxon>
        <taxon>Tylenchina</taxon>
        <taxon>Tylenchomorpha</taxon>
        <taxon>Tylenchoidea</taxon>
        <taxon>Heteroderidae</taxon>
        <taxon>Heteroderinae</taxon>
        <taxon>Heterodera</taxon>
    </lineage>
</organism>